<evidence type="ECO:0000313" key="3">
    <source>
        <dbReference type="Proteomes" id="UP001221757"/>
    </source>
</evidence>
<accession>A0AAD7DEB9</accession>
<evidence type="ECO:0000256" key="1">
    <source>
        <dbReference type="SAM" id="Phobius"/>
    </source>
</evidence>
<dbReference type="AlphaFoldDB" id="A0AAD7DEB9"/>
<name>A0AAD7DEB9_MYCRO</name>
<proteinExistence type="predicted"/>
<evidence type="ECO:0000313" key="2">
    <source>
        <dbReference type="EMBL" id="KAJ7689348.1"/>
    </source>
</evidence>
<organism evidence="2 3">
    <name type="scientific">Mycena rosella</name>
    <name type="common">Pink bonnet</name>
    <name type="synonym">Agaricus rosellus</name>
    <dbReference type="NCBI Taxonomy" id="1033263"/>
    <lineage>
        <taxon>Eukaryota</taxon>
        <taxon>Fungi</taxon>
        <taxon>Dikarya</taxon>
        <taxon>Basidiomycota</taxon>
        <taxon>Agaricomycotina</taxon>
        <taxon>Agaricomycetes</taxon>
        <taxon>Agaricomycetidae</taxon>
        <taxon>Agaricales</taxon>
        <taxon>Marasmiineae</taxon>
        <taxon>Mycenaceae</taxon>
        <taxon>Mycena</taxon>
    </lineage>
</organism>
<protein>
    <submittedName>
        <fullName evidence="2">Uncharacterized protein</fullName>
    </submittedName>
</protein>
<keyword evidence="1" id="KW-0812">Transmembrane</keyword>
<keyword evidence="1" id="KW-0472">Membrane</keyword>
<dbReference type="Proteomes" id="UP001221757">
    <property type="component" value="Unassembled WGS sequence"/>
</dbReference>
<gene>
    <name evidence="2" type="ORF">B0H17DRAFT_1202458</name>
</gene>
<reference evidence="2" key="1">
    <citation type="submission" date="2023-03" db="EMBL/GenBank/DDBJ databases">
        <title>Massive genome expansion in bonnet fungi (Mycena s.s.) driven by repeated elements and novel gene families across ecological guilds.</title>
        <authorList>
            <consortium name="Lawrence Berkeley National Laboratory"/>
            <person name="Harder C.B."/>
            <person name="Miyauchi S."/>
            <person name="Viragh M."/>
            <person name="Kuo A."/>
            <person name="Thoen E."/>
            <person name="Andreopoulos B."/>
            <person name="Lu D."/>
            <person name="Skrede I."/>
            <person name="Drula E."/>
            <person name="Henrissat B."/>
            <person name="Morin E."/>
            <person name="Kohler A."/>
            <person name="Barry K."/>
            <person name="LaButti K."/>
            <person name="Morin E."/>
            <person name="Salamov A."/>
            <person name="Lipzen A."/>
            <person name="Mereny Z."/>
            <person name="Hegedus B."/>
            <person name="Baldrian P."/>
            <person name="Stursova M."/>
            <person name="Weitz H."/>
            <person name="Taylor A."/>
            <person name="Grigoriev I.V."/>
            <person name="Nagy L.G."/>
            <person name="Martin F."/>
            <person name="Kauserud H."/>
        </authorList>
    </citation>
    <scope>NUCLEOTIDE SEQUENCE</scope>
    <source>
        <strain evidence="2">CBHHK067</strain>
    </source>
</reference>
<sequence>MLAATPRSLQAPATARIFLPMFASLCALYALLAARFDIARQTAHWPTPAARSSAPTLSAILPVVRAQAYLSADLLVGALTGWIHPAVYLGIADIAIRSGWAHTYVCDYRGALLLPFRAHPFFAYLLRLPIPTTLPHSLPFPSSPLSSSPTPPTPISRSIAVGAQLRSGSTSGAVYTVAHAPASVSLRLPPSLHSVRRISLRTTLLPRPQRGPPWAASAPFPFLLALTLTLPFSFLSPSALCSLPSSSSHPSSPSLPARAARALPARGCGGVASRACSRTATNGTAQALLCPCPAPAMRRRRTMADSDGDAGRSATRFGLAAHGHDAASALPAPCPRLIAVRSCGRGHGALRCAPSPIRAYNPRGTVPLPLRSPRLLAQRLRPHQ</sequence>
<feature type="transmembrane region" description="Helical" evidence="1">
    <location>
        <begin position="17"/>
        <end position="34"/>
    </location>
</feature>
<dbReference type="EMBL" id="JARKIE010000073">
    <property type="protein sequence ID" value="KAJ7689348.1"/>
    <property type="molecule type" value="Genomic_DNA"/>
</dbReference>
<comment type="caution">
    <text evidence="2">The sequence shown here is derived from an EMBL/GenBank/DDBJ whole genome shotgun (WGS) entry which is preliminary data.</text>
</comment>
<keyword evidence="3" id="KW-1185">Reference proteome</keyword>
<keyword evidence="1" id="KW-1133">Transmembrane helix</keyword>